<dbReference type="EMBL" id="AP029265">
    <property type="protein sequence ID" value="BFF99717.1"/>
    <property type="molecule type" value="Genomic_DNA"/>
</dbReference>
<evidence type="ECO:0000313" key="3">
    <source>
        <dbReference type="Proteomes" id="UP001500889"/>
    </source>
</evidence>
<name>A0AAU9FVS8_DROMD</name>
<accession>A0AAU9FVS8</accession>
<feature type="compositionally biased region" description="Basic residues" evidence="1">
    <location>
        <begin position="1"/>
        <end position="17"/>
    </location>
</feature>
<keyword evidence="3" id="KW-1185">Reference proteome</keyword>
<evidence type="ECO:0000256" key="1">
    <source>
        <dbReference type="SAM" id="MobiDB-lite"/>
    </source>
</evidence>
<reference evidence="2 3" key="1">
    <citation type="submission" date="2024-02" db="EMBL/GenBank/DDBJ databases">
        <title>A chromosome-level genome assembly of Drosophila madeirensis, a fruit fly species endemic to Madeira island.</title>
        <authorList>
            <person name="Tomihara K."/>
            <person name="Llopart A."/>
            <person name="Yamamoto D."/>
        </authorList>
    </citation>
    <scope>NUCLEOTIDE SEQUENCE [LARGE SCALE GENOMIC DNA]</scope>
    <source>
        <strain evidence="2 3">RF1</strain>
    </source>
</reference>
<sequence length="114" mass="13144">MLSKQAKVKSKSCRKQSKVQSQSQRKSATDCPAMEKPKKKEAPPSQAEAECNRPKFYRSPEQKRVYLEQQAVPILMEGMLAVAREQPRDPIGYLEKFWLQDSHKCNIQLPQNIL</sequence>
<dbReference type="Proteomes" id="UP001500889">
    <property type="component" value="Chromosome J"/>
</dbReference>
<dbReference type="Pfam" id="PF05186">
    <property type="entry name" value="Dpy-30"/>
    <property type="match status" value="1"/>
</dbReference>
<dbReference type="AlphaFoldDB" id="A0AAU9FVS8"/>
<feature type="region of interest" description="Disordered" evidence="1">
    <location>
        <begin position="1"/>
        <end position="54"/>
    </location>
</feature>
<dbReference type="InterPro" id="IPR007858">
    <property type="entry name" value="Dpy-30_motif"/>
</dbReference>
<gene>
    <name evidence="2" type="ORF">DMAD_07547</name>
</gene>
<evidence type="ECO:0000313" key="2">
    <source>
        <dbReference type="EMBL" id="BFF99717.1"/>
    </source>
</evidence>
<proteinExistence type="predicted"/>
<protein>
    <submittedName>
        <fullName evidence="2">Protein dpy-30 homolog</fullName>
    </submittedName>
</protein>
<feature type="compositionally biased region" description="Basic and acidic residues" evidence="1">
    <location>
        <begin position="33"/>
        <end position="42"/>
    </location>
</feature>
<dbReference type="Gene3D" id="1.20.890.10">
    <property type="entry name" value="cAMP-dependent protein kinase regulatory subunit, dimerization-anchoring domain"/>
    <property type="match status" value="1"/>
</dbReference>
<organism evidence="2 3">
    <name type="scientific">Drosophila madeirensis</name>
    <name type="common">Fruit fly</name>
    <dbReference type="NCBI Taxonomy" id="30013"/>
    <lineage>
        <taxon>Eukaryota</taxon>
        <taxon>Metazoa</taxon>
        <taxon>Ecdysozoa</taxon>
        <taxon>Arthropoda</taxon>
        <taxon>Hexapoda</taxon>
        <taxon>Insecta</taxon>
        <taxon>Pterygota</taxon>
        <taxon>Neoptera</taxon>
        <taxon>Endopterygota</taxon>
        <taxon>Diptera</taxon>
        <taxon>Brachycera</taxon>
        <taxon>Muscomorpha</taxon>
        <taxon>Ephydroidea</taxon>
        <taxon>Drosophilidae</taxon>
        <taxon>Drosophila</taxon>
        <taxon>Sophophora</taxon>
    </lineage>
</organism>